<evidence type="ECO:0000259" key="6">
    <source>
        <dbReference type="Pfam" id="PF00496"/>
    </source>
</evidence>
<feature type="signal peptide" evidence="5">
    <location>
        <begin position="1"/>
        <end position="27"/>
    </location>
</feature>
<sequence>MQKMDRRSFLRNSAVVAAALGGAAALAACAPQTATHTVLRVGSTTDIDSLNPFTAFSTQSYDVFQLLYDKLMEYDADLNVKPSLATDVKVDDGGKTYTYTLREGVKWQDGNPFTPDDVVFTLLMVRDNDYGTYGAYFKDLVDATSTGNTVRLTYSRPQTLDPGVITPIVPKHIWAEVNKNDLPRFANDKPVGTGPFIFDSWQKGNVVTVTRNDNWWGTKPAAEKVTWTKFGSDDIVTQALRTGDIDIVAEIPPTIFGGLKGAANVKTDELESFSFHMIGFNCSTEPNSKGNRLLLDPAVRQALSCAVNRLQLVELALSGYGEPGTGLLPVAFGDFHYVPAPADVLDNNQDKARKLLDDAGYVDRNGDGIRESKDGAPLNFRIVAIADTAVDVKAAELFATAAKAIGVGVKLSTTDADAMGSTVFNTQGPDWDIIVWGWDSEMYDPSYLLGIATTDQIGGNNDTYWSNPRYDELYEQQRTTIDHGQRVKLVQEMQAIHYASCPYIVMWYQKKLTGTRTDTWTDWQPIKGGMVLNFPRVNYLDVKPA</sequence>
<dbReference type="SUPFAM" id="SSF53850">
    <property type="entry name" value="Periplasmic binding protein-like II"/>
    <property type="match status" value="1"/>
</dbReference>
<dbReference type="RefSeq" id="WP_280833792.1">
    <property type="nucleotide sequence ID" value="NZ_JARXVE010000006.1"/>
</dbReference>
<evidence type="ECO:0000256" key="3">
    <source>
        <dbReference type="ARBA" id="ARBA00022448"/>
    </source>
</evidence>
<dbReference type="InterPro" id="IPR000914">
    <property type="entry name" value="SBP_5_dom"/>
</dbReference>
<dbReference type="Gene3D" id="3.10.105.10">
    <property type="entry name" value="Dipeptide-binding Protein, Domain 3"/>
    <property type="match status" value="1"/>
</dbReference>
<evidence type="ECO:0000256" key="1">
    <source>
        <dbReference type="ARBA" id="ARBA00004193"/>
    </source>
</evidence>
<protein>
    <submittedName>
        <fullName evidence="7">Peptide/nickel transport system substrate-binding protein</fullName>
    </submittedName>
</protein>
<comment type="subcellular location">
    <subcellularLocation>
        <location evidence="1">Cell membrane</location>
        <topology evidence="1">Lipid-anchor</topology>
    </subcellularLocation>
</comment>
<dbReference type="Proteomes" id="UP001160130">
    <property type="component" value="Unassembled WGS sequence"/>
</dbReference>
<dbReference type="PANTHER" id="PTHR30290">
    <property type="entry name" value="PERIPLASMIC BINDING COMPONENT OF ABC TRANSPORTER"/>
    <property type="match status" value="1"/>
</dbReference>
<evidence type="ECO:0000313" key="8">
    <source>
        <dbReference type="Proteomes" id="UP001160130"/>
    </source>
</evidence>
<dbReference type="PROSITE" id="PS51318">
    <property type="entry name" value="TAT"/>
    <property type="match status" value="1"/>
</dbReference>
<dbReference type="InterPro" id="IPR023765">
    <property type="entry name" value="SBP_5_CS"/>
</dbReference>
<feature type="domain" description="Solute-binding protein family 5" evidence="6">
    <location>
        <begin position="80"/>
        <end position="455"/>
    </location>
</feature>
<keyword evidence="3" id="KW-0813">Transport</keyword>
<reference evidence="7 8" key="1">
    <citation type="submission" date="2023-04" db="EMBL/GenBank/DDBJ databases">
        <title>Forest soil microbial communities from Buena Vista Peninsula, Colon Province, Panama.</title>
        <authorList>
            <person name="Bouskill N."/>
        </authorList>
    </citation>
    <scope>NUCLEOTIDE SEQUENCE [LARGE SCALE GENOMIC DNA]</scope>
    <source>
        <strain evidence="7 8">AC80</strain>
    </source>
</reference>
<dbReference type="InterPro" id="IPR039424">
    <property type="entry name" value="SBP_5"/>
</dbReference>
<keyword evidence="8" id="KW-1185">Reference proteome</keyword>
<dbReference type="InterPro" id="IPR030678">
    <property type="entry name" value="Peptide/Ni-bd"/>
</dbReference>
<dbReference type="Pfam" id="PF00496">
    <property type="entry name" value="SBP_bac_5"/>
    <property type="match status" value="1"/>
</dbReference>
<comment type="caution">
    <text evidence="7">The sequence shown here is derived from an EMBL/GenBank/DDBJ whole genome shotgun (WGS) entry which is preliminary data.</text>
</comment>
<dbReference type="Gene3D" id="3.40.190.10">
    <property type="entry name" value="Periplasmic binding protein-like II"/>
    <property type="match status" value="1"/>
</dbReference>
<dbReference type="PANTHER" id="PTHR30290:SF10">
    <property type="entry name" value="PERIPLASMIC OLIGOPEPTIDE-BINDING PROTEIN-RELATED"/>
    <property type="match status" value="1"/>
</dbReference>
<dbReference type="CDD" id="cd00995">
    <property type="entry name" value="PBP2_NikA_DppA_OppA_like"/>
    <property type="match status" value="1"/>
</dbReference>
<keyword evidence="4 5" id="KW-0732">Signal</keyword>
<feature type="chain" id="PRO_5045486530" evidence="5">
    <location>
        <begin position="28"/>
        <end position="545"/>
    </location>
</feature>
<dbReference type="EMBL" id="JARXVE010000006">
    <property type="protein sequence ID" value="MDH6197181.1"/>
    <property type="molecule type" value="Genomic_DNA"/>
</dbReference>
<dbReference type="PROSITE" id="PS51257">
    <property type="entry name" value="PROKAR_LIPOPROTEIN"/>
    <property type="match status" value="1"/>
</dbReference>
<proteinExistence type="inferred from homology"/>
<dbReference type="PROSITE" id="PS01040">
    <property type="entry name" value="SBP_BACTERIAL_5"/>
    <property type="match status" value="1"/>
</dbReference>
<evidence type="ECO:0000256" key="4">
    <source>
        <dbReference type="ARBA" id="ARBA00022729"/>
    </source>
</evidence>
<dbReference type="InterPro" id="IPR006311">
    <property type="entry name" value="TAT_signal"/>
</dbReference>
<comment type="similarity">
    <text evidence="2">Belongs to the bacterial solute-binding protein 5 family.</text>
</comment>
<gene>
    <name evidence="7" type="ORF">M2272_003834</name>
</gene>
<organism evidence="7 8">
    <name type="scientific">Mycolicibacterium frederiksbergense</name>
    <dbReference type="NCBI Taxonomy" id="117567"/>
    <lineage>
        <taxon>Bacteria</taxon>
        <taxon>Bacillati</taxon>
        <taxon>Actinomycetota</taxon>
        <taxon>Actinomycetes</taxon>
        <taxon>Mycobacteriales</taxon>
        <taxon>Mycobacteriaceae</taxon>
        <taxon>Mycolicibacterium</taxon>
    </lineage>
</organism>
<accession>A0ABT6L2K5</accession>
<name>A0ABT6L2K5_9MYCO</name>
<evidence type="ECO:0000256" key="5">
    <source>
        <dbReference type="SAM" id="SignalP"/>
    </source>
</evidence>
<evidence type="ECO:0000313" key="7">
    <source>
        <dbReference type="EMBL" id="MDH6197181.1"/>
    </source>
</evidence>
<evidence type="ECO:0000256" key="2">
    <source>
        <dbReference type="ARBA" id="ARBA00005695"/>
    </source>
</evidence>
<dbReference type="PIRSF" id="PIRSF002741">
    <property type="entry name" value="MppA"/>
    <property type="match status" value="1"/>
</dbReference>